<accession>A0A9J5YZC8</accession>
<evidence type="ECO:0000313" key="2">
    <source>
        <dbReference type="Proteomes" id="UP000824120"/>
    </source>
</evidence>
<evidence type="ECO:0000313" key="1">
    <source>
        <dbReference type="EMBL" id="KAG5605128.1"/>
    </source>
</evidence>
<dbReference type="Proteomes" id="UP000824120">
    <property type="component" value="Chromosome 5"/>
</dbReference>
<gene>
    <name evidence="1" type="ORF">H5410_026620</name>
</gene>
<proteinExistence type="predicted"/>
<sequence>MHCRKAFRLISGQTTIERRRWFSDSLNGARTMSSWAPLQGAHNPQRSLHSTKTNATNLISNDSYVCVIFGEEGGNGGGGQSQSWLDGFVCNHP</sequence>
<dbReference type="EMBL" id="JACXVP010000005">
    <property type="protein sequence ID" value="KAG5605128.1"/>
    <property type="molecule type" value="Genomic_DNA"/>
</dbReference>
<keyword evidence="2" id="KW-1185">Reference proteome</keyword>
<comment type="caution">
    <text evidence="1">The sequence shown here is derived from an EMBL/GenBank/DDBJ whole genome shotgun (WGS) entry which is preliminary data.</text>
</comment>
<protein>
    <submittedName>
        <fullName evidence="1">Uncharacterized protein</fullName>
    </submittedName>
</protein>
<reference evidence="1 2" key="1">
    <citation type="submission" date="2020-09" db="EMBL/GenBank/DDBJ databases">
        <title>De no assembly of potato wild relative species, Solanum commersonii.</title>
        <authorList>
            <person name="Cho K."/>
        </authorList>
    </citation>
    <scope>NUCLEOTIDE SEQUENCE [LARGE SCALE GENOMIC DNA]</scope>
    <source>
        <strain evidence="1">LZ3.2</strain>
        <tissue evidence="1">Leaf</tissue>
    </source>
</reference>
<organism evidence="1 2">
    <name type="scientific">Solanum commersonii</name>
    <name type="common">Commerson's wild potato</name>
    <name type="synonym">Commerson's nightshade</name>
    <dbReference type="NCBI Taxonomy" id="4109"/>
    <lineage>
        <taxon>Eukaryota</taxon>
        <taxon>Viridiplantae</taxon>
        <taxon>Streptophyta</taxon>
        <taxon>Embryophyta</taxon>
        <taxon>Tracheophyta</taxon>
        <taxon>Spermatophyta</taxon>
        <taxon>Magnoliopsida</taxon>
        <taxon>eudicotyledons</taxon>
        <taxon>Gunneridae</taxon>
        <taxon>Pentapetalae</taxon>
        <taxon>asterids</taxon>
        <taxon>lamiids</taxon>
        <taxon>Solanales</taxon>
        <taxon>Solanaceae</taxon>
        <taxon>Solanoideae</taxon>
        <taxon>Solaneae</taxon>
        <taxon>Solanum</taxon>
    </lineage>
</organism>
<name>A0A9J5YZC8_SOLCO</name>
<dbReference type="AlphaFoldDB" id="A0A9J5YZC8"/>